<evidence type="ECO:0000256" key="1">
    <source>
        <dbReference type="SAM" id="MobiDB-lite"/>
    </source>
</evidence>
<organism evidence="2">
    <name type="scientific">Prunus dulcis</name>
    <name type="common">Almond</name>
    <name type="synonym">Amygdalus dulcis</name>
    <dbReference type="NCBI Taxonomy" id="3755"/>
    <lineage>
        <taxon>Eukaryota</taxon>
        <taxon>Viridiplantae</taxon>
        <taxon>Streptophyta</taxon>
        <taxon>Embryophyta</taxon>
        <taxon>Tracheophyta</taxon>
        <taxon>Spermatophyta</taxon>
        <taxon>Magnoliopsida</taxon>
        <taxon>eudicotyledons</taxon>
        <taxon>Gunneridae</taxon>
        <taxon>Pentapetalae</taxon>
        <taxon>rosids</taxon>
        <taxon>fabids</taxon>
        <taxon>Rosales</taxon>
        <taxon>Rosaceae</taxon>
        <taxon>Amygdaloideae</taxon>
        <taxon>Amygdaleae</taxon>
        <taxon>Prunus</taxon>
    </lineage>
</organism>
<accession>A0A4Y1RQP4</accession>
<reference evidence="2" key="1">
    <citation type="journal article" date="2019" name="Science">
        <title>Mutation of a bHLH transcription factor allowed almond domestication.</title>
        <authorList>
            <person name="Sanchez-Perez R."/>
            <person name="Pavan S."/>
            <person name="Mazzeo R."/>
            <person name="Moldovan C."/>
            <person name="Aiese Cigliano R."/>
            <person name="Del Cueto J."/>
            <person name="Ricciardi F."/>
            <person name="Lotti C."/>
            <person name="Ricciardi L."/>
            <person name="Dicenta F."/>
            <person name="Lopez-Marques R.L."/>
            <person name="Lindberg Moller B."/>
        </authorList>
    </citation>
    <scope>NUCLEOTIDE SEQUENCE</scope>
</reference>
<dbReference type="EMBL" id="AP019302">
    <property type="protein sequence ID" value="BBH06684.1"/>
    <property type="molecule type" value="Genomic_DNA"/>
</dbReference>
<proteinExistence type="predicted"/>
<gene>
    <name evidence="2" type="ORF">Prudu_018406</name>
</gene>
<evidence type="ECO:0000313" key="2">
    <source>
        <dbReference type="EMBL" id="BBH06684.1"/>
    </source>
</evidence>
<dbReference type="AlphaFoldDB" id="A0A4Y1RQP4"/>
<feature type="region of interest" description="Disordered" evidence="1">
    <location>
        <begin position="277"/>
        <end position="296"/>
    </location>
</feature>
<name>A0A4Y1RQP4_PRUDU</name>
<protein>
    <submittedName>
        <fullName evidence="2">Uncharacterized protein</fullName>
    </submittedName>
</protein>
<sequence length="296" mass="33921">MKRKERSGGKKKVKRYDLATCTFLSQAKTIDNKLQRERVRERVRERDDMSRQSLVKDAWIIEAEEASSLVEDLEAKTKNKYPDQLSLREIARSKLLELGVKLDRLESLLHNPPSKPILSESLPATKEDNKNANRCDQDEVKLSFSKDDQELLKPLLIKPSNSYIPMSLRWKTCWGISVVLGLHYNTRILTQAHHHVTHLGKELHCTKPETTMLEKTDRETRLSSSLYLLNELRAHHSVPAQEQKAKEGFRKLCRLDYIDTMEGATLSDRQASAHIRNAGEESVGLRKKLAAQDSGE</sequence>